<organism evidence="1 2">
    <name type="scientific">Dermacentor silvarum</name>
    <name type="common">Tick</name>
    <dbReference type="NCBI Taxonomy" id="543639"/>
    <lineage>
        <taxon>Eukaryota</taxon>
        <taxon>Metazoa</taxon>
        <taxon>Ecdysozoa</taxon>
        <taxon>Arthropoda</taxon>
        <taxon>Chelicerata</taxon>
        <taxon>Arachnida</taxon>
        <taxon>Acari</taxon>
        <taxon>Parasitiformes</taxon>
        <taxon>Ixodida</taxon>
        <taxon>Ixodoidea</taxon>
        <taxon>Ixodidae</taxon>
        <taxon>Rhipicephalinae</taxon>
        <taxon>Dermacentor</taxon>
    </lineage>
</organism>
<dbReference type="EMBL" id="CM023474">
    <property type="protein sequence ID" value="KAH7949389.1"/>
    <property type="molecule type" value="Genomic_DNA"/>
</dbReference>
<comment type="caution">
    <text evidence="1">The sequence shown here is derived from an EMBL/GenBank/DDBJ whole genome shotgun (WGS) entry which is preliminary data.</text>
</comment>
<protein>
    <submittedName>
        <fullName evidence="1">Uncharacterized protein</fullName>
    </submittedName>
</protein>
<accession>A0ACB8CQG7</accession>
<sequence>MSQNQRKHYRQYLQPDSNVQVPQQTREYVLKRPRSSTAATQMNLENLKSPSTNVSSVVSRENEAENSRHIHSNLASEMYAFASTTAHVSDVEDTNQAASEIGTAYEDTVNIRCDEFSSAFELNDDGSKVDEGHKVDADSEPESGTEESEHAAFEDDVFDMYFTMLSEEYLPNQKTTWAQALLLILAYVVTSGAERPKEDAPRASDSSPDAYPDLPTEAGTPEGTQRSEQSQAVPDCIPRSRYGRVLKAPERLGISTCQDKID</sequence>
<evidence type="ECO:0000313" key="2">
    <source>
        <dbReference type="Proteomes" id="UP000821865"/>
    </source>
</evidence>
<evidence type="ECO:0000313" key="1">
    <source>
        <dbReference type="EMBL" id="KAH7949389.1"/>
    </source>
</evidence>
<dbReference type="Proteomes" id="UP000821865">
    <property type="component" value="Chromosome 5"/>
</dbReference>
<name>A0ACB8CQG7_DERSI</name>
<reference evidence="1" key="1">
    <citation type="submission" date="2020-05" db="EMBL/GenBank/DDBJ databases">
        <title>Large-scale comparative analyses of tick genomes elucidate their genetic diversity and vector capacities.</title>
        <authorList>
            <person name="Jia N."/>
            <person name="Wang J."/>
            <person name="Shi W."/>
            <person name="Du L."/>
            <person name="Sun Y."/>
            <person name="Zhan W."/>
            <person name="Jiang J."/>
            <person name="Wang Q."/>
            <person name="Zhang B."/>
            <person name="Ji P."/>
            <person name="Sakyi L.B."/>
            <person name="Cui X."/>
            <person name="Yuan T."/>
            <person name="Jiang B."/>
            <person name="Yang W."/>
            <person name="Lam T.T.-Y."/>
            <person name="Chang Q."/>
            <person name="Ding S."/>
            <person name="Wang X."/>
            <person name="Zhu J."/>
            <person name="Ruan X."/>
            <person name="Zhao L."/>
            <person name="Wei J."/>
            <person name="Que T."/>
            <person name="Du C."/>
            <person name="Cheng J."/>
            <person name="Dai P."/>
            <person name="Han X."/>
            <person name="Huang E."/>
            <person name="Gao Y."/>
            <person name="Liu J."/>
            <person name="Shao H."/>
            <person name="Ye R."/>
            <person name="Li L."/>
            <person name="Wei W."/>
            <person name="Wang X."/>
            <person name="Wang C."/>
            <person name="Yang T."/>
            <person name="Huo Q."/>
            <person name="Li W."/>
            <person name="Guo W."/>
            <person name="Chen H."/>
            <person name="Zhou L."/>
            <person name="Ni X."/>
            <person name="Tian J."/>
            <person name="Zhou Y."/>
            <person name="Sheng Y."/>
            <person name="Liu T."/>
            <person name="Pan Y."/>
            <person name="Xia L."/>
            <person name="Li J."/>
            <person name="Zhao F."/>
            <person name="Cao W."/>
        </authorList>
    </citation>
    <scope>NUCLEOTIDE SEQUENCE</scope>
    <source>
        <strain evidence="1">Dsil-2018</strain>
    </source>
</reference>
<keyword evidence="2" id="KW-1185">Reference proteome</keyword>
<gene>
    <name evidence="1" type="ORF">HPB49_009289</name>
</gene>
<proteinExistence type="predicted"/>